<dbReference type="Proteomes" id="UP001596523">
    <property type="component" value="Unassembled WGS sequence"/>
</dbReference>
<dbReference type="EMBL" id="JBHTCF010000003">
    <property type="protein sequence ID" value="MFC7304497.1"/>
    <property type="molecule type" value="Genomic_DNA"/>
</dbReference>
<proteinExistence type="predicted"/>
<dbReference type="InterPro" id="IPR026893">
    <property type="entry name" value="Tyr/Ser_Pase_IphP-type"/>
</dbReference>
<gene>
    <name evidence="1" type="ORF">ACFQVC_09765</name>
</gene>
<sequence>MNTRDIGGIPLPGGRLRTAGGMVVRTAALNSRIPAVISDAAGVRAVRAGYREPVRRIHFLDLRSALEIHSAAEFDAVEEFPAEVVVQRIPLTDPAIRRPQPAQRDAEYFARQYLRMIPAAGPVLDALLRAVAAAEGPVVVGCRLGKDRTGLVVLLLLRLLGVDDHANCREFRRTGEDFTARADWVARYAAGRGEPAAQVMRRCVLPPSVPARTLRHLDRHAPGPAALARLLGIDAAVLEQARPRLTEPKGEDT</sequence>
<name>A0ABW2JFC6_9ACTN</name>
<comment type="caution">
    <text evidence="1">The sequence shown here is derived from an EMBL/GenBank/DDBJ whole genome shotgun (WGS) entry which is preliminary data.</text>
</comment>
<keyword evidence="2" id="KW-1185">Reference proteome</keyword>
<dbReference type="Pfam" id="PF13350">
    <property type="entry name" value="Y_phosphatase3"/>
    <property type="match status" value="1"/>
</dbReference>
<evidence type="ECO:0000313" key="1">
    <source>
        <dbReference type="EMBL" id="MFC7304497.1"/>
    </source>
</evidence>
<reference evidence="2" key="1">
    <citation type="journal article" date="2019" name="Int. J. Syst. Evol. Microbiol.">
        <title>The Global Catalogue of Microorganisms (GCM) 10K type strain sequencing project: providing services to taxonomists for standard genome sequencing and annotation.</title>
        <authorList>
            <consortium name="The Broad Institute Genomics Platform"/>
            <consortium name="The Broad Institute Genome Sequencing Center for Infectious Disease"/>
            <person name="Wu L."/>
            <person name="Ma J."/>
        </authorList>
    </citation>
    <scope>NUCLEOTIDE SEQUENCE [LARGE SCALE GENOMIC DNA]</scope>
    <source>
        <strain evidence="2">SYNS20</strain>
    </source>
</reference>
<organism evidence="1 2">
    <name type="scientific">Streptomyces monticola</name>
    <dbReference type="NCBI Taxonomy" id="2666263"/>
    <lineage>
        <taxon>Bacteria</taxon>
        <taxon>Bacillati</taxon>
        <taxon>Actinomycetota</taxon>
        <taxon>Actinomycetes</taxon>
        <taxon>Kitasatosporales</taxon>
        <taxon>Streptomycetaceae</taxon>
        <taxon>Streptomyces</taxon>
    </lineage>
</organism>
<dbReference type="Gene3D" id="3.90.190.10">
    <property type="entry name" value="Protein tyrosine phosphatase superfamily"/>
    <property type="match status" value="1"/>
</dbReference>
<accession>A0ABW2JFC6</accession>
<dbReference type="RefSeq" id="WP_381828973.1">
    <property type="nucleotide sequence ID" value="NZ_JBHTCF010000003.1"/>
</dbReference>
<dbReference type="SUPFAM" id="SSF52799">
    <property type="entry name" value="(Phosphotyrosine protein) phosphatases II"/>
    <property type="match status" value="1"/>
</dbReference>
<protein>
    <submittedName>
        <fullName evidence="1">Tyrosine-protein phosphatase</fullName>
    </submittedName>
</protein>
<dbReference type="InterPro" id="IPR029021">
    <property type="entry name" value="Prot-tyrosine_phosphatase-like"/>
</dbReference>
<evidence type="ECO:0000313" key="2">
    <source>
        <dbReference type="Proteomes" id="UP001596523"/>
    </source>
</evidence>